<feature type="compositionally biased region" description="Low complexity" evidence="6">
    <location>
        <begin position="598"/>
        <end position="610"/>
    </location>
</feature>
<keyword evidence="2" id="KW-0813">Transport</keyword>
<evidence type="ECO:0000256" key="6">
    <source>
        <dbReference type="SAM" id="MobiDB-lite"/>
    </source>
</evidence>
<feature type="region of interest" description="Disordered" evidence="6">
    <location>
        <begin position="575"/>
        <end position="610"/>
    </location>
</feature>
<dbReference type="InterPro" id="IPR020846">
    <property type="entry name" value="MFS_dom"/>
</dbReference>
<dbReference type="SUPFAM" id="SSF103473">
    <property type="entry name" value="MFS general substrate transporter"/>
    <property type="match status" value="1"/>
</dbReference>
<feature type="transmembrane region" description="Helical" evidence="7">
    <location>
        <begin position="419"/>
        <end position="438"/>
    </location>
</feature>
<feature type="transmembrane region" description="Helical" evidence="7">
    <location>
        <begin position="193"/>
        <end position="220"/>
    </location>
</feature>
<feature type="transmembrane region" description="Helical" evidence="7">
    <location>
        <begin position="20"/>
        <end position="42"/>
    </location>
</feature>
<dbReference type="GO" id="GO:0005254">
    <property type="term" value="F:chloride channel activity"/>
    <property type="evidence" value="ECO:0007669"/>
    <property type="project" value="EnsemblFungi"/>
</dbReference>
<dbReference type="AlphaFoldDB" id="G0VHH8"/>
<dbReference type="PANTHER" id="PTHR23504:SF15">
    <property type="entry name" value="MAJOR FACILITATOR SUPERFAMILY (MFS) PROFILE DOMAIN-CONTAINING PROTEIN"/>
    <property type="match status" value="1"/>
</dbReference>
<dbReference type="GeneID" id="96904949"/>
<proteinExistence type="predicted"/>
<dbReference type="RefSeq" id="XP_003677636.1">
    <property type="nucleotide sequence ID" value="XM_003677588.1"/>
</dbReference>
<dbReference type="PANTHER" id="PTHR23504">
    <property type="entry name" value="MAJOR FACILITATOR SUPERFAMILY DOMAIN-CONTAINING PROTEIN 10"/>
    <property type="match status" value="1"/>
</dbReference>
<reference key="2">
    <citation type="submission" date="2011-08" db="EMBL/GenBank/DDBJ databases">
        <title>Genome sequence of Naumovozyma castellii.</title>
        <authorList>
            <person name="Gordon J.L."/>
            <person name="Armisen D."/>
            <person name="Proux-Wera E."/>
            <person name="OhEigeartaigh S.S."/>
            <person name="Byrne K.P."/>
            <person name="Wolfe K.H."/>
        </authorList>
    </citation>
    <scope>NUCLEOTIDE SEQUENCE</scope>
    <source>
        <strain>Type strain:CBS 4309</strain>
    </source>
</reference>
<feature type="transmembrane region" description="Helical" evidence="7">
    <location>
        <begin position="92"/>
        <end position="110"/>
    </location>
</feature>
<feature type="transmembrane region" description="Helical" evidence="7">
    <location>
        <begin position="148"/>
        <end position="173"/>
    </location>
</feature>
<dbReference type="PROSITE" id="PS50850">
    <property type="entry name" value="MFS"/>
    <property type="match status" value="1"/>
</dbReference>
<protein>
    <recommendedName>
        <fullName evidence="8">Major facilitator superfamily (MFS) profile domain-containing protein</fullName>
    </recommendedName>
</protein>
<feature type="transmembrane region" description="Helical" evidence="7">
    <location>
        <begin position="358"/>
        <end position="375"/>
    </location>
</feature>
<dbReference type="GO" id="GO:0000329">
    <property type="term" value="C:fungal-type vacuole membrane"/>
    <property type="evidence" value="ECO:0007669"/>
    <property type="project" value="EnsemblFungi"/>
</dbReference>
<evidence type="ECO:0000313" key="9">
    <source>
        <dbReference type="EMBL" id="CCC71284.1"/>
    </source>
</evidence>
<dbReference type="Proteomes" id="UP000001640">
    <property type="component" value="Chromosome 7"/>
</dbReference>
<dbReference type="HOGENOM" id="CLU_001265_54_5_1"/>
<dbReference type="KEGG" id="ncs:NCAS_0G03970"/>
<evidence type="ECO:0000259" key="8">
    <source>
        <dbReference type="PROSITE" id="PS50850"/>
    </source>
</evidence>
<feature type="transmembrane region" description="Helical" evidence="7">
    <location>
        <begin position="547"/>
        <end position="564"/>
    </location>
</feature>
<dbReference type="Gene3D" id="1.20.1250.20">
    <property type="entry name" value="MFS general substrate transporter like domains"/>
    <property type="match status" value="1"/>
</dbReference>
<dbReference type="FunCoup" id="G0VHH8">
    <property type="interactions" value="96"/>
</dbReference>
<comment type="subcellular location">
    <subcellularLocation>
        <location evidence="1">Membrane</location>
        <topology evidence="1">Multi-pass membrane protein</topology>
    </subcellularLocation>
</comment>
<dbReference type="eggNOG" id="KOG2615">
    <property type="taxonomic scope" value="Eukaryota"/>
</dbReference>
<dbReference type="OrthoDB" id="10262656at2759"/>
<sequence>MARPKLTFKQQMDGFPWTQLIVVSLVRFSEPIAFTSLFPYVYFMVKDFHIAPNDAQVSKYSGYLSSCFALCQVISSYHWGKFSETHGRKPTLQLGIIGTSISLLILGFSHNFYQALLARSMMGLLNGNVGVIRTMIGEIAQERRHQALAFSTMPLLFQFGSVVGPMVGGFLVFRRGGVEIVPEWLPRILQKMVAAFPYSLPNVVVCCLLTGGLINATLFLEETHPTLKNRRDYGLELGDFIKSYLFGREIKKRPWRQYVIGSSGNDDSNREDESIDIEQNNAEPTETTPFLLENSDNESSEADSVQSIEHILTRRQSVGLIRTYSIHEPTDLPVTSTELAPDGCSENSIRHHIFHTKVFYPISVNFIMALHLIVYNEFLPVFLAYDLEKDPQDPTKLASKFPWKISGGIGYEPEQTGTLLSTTGIFGCFVVIFIFPIVDRNFDCLSIFRTLVKLYPIMYIMVPYVVFLQKDSVPRWCTVLYLYMITGTKTLCGALSSPQIMLLIHNSSPLHCRAVINGATISIQASARFLGPLFWGYIMSWAQENDVAWVSWWTLGFICLIALYQSYKISPIDEDDTTGLESEPGTTSEECTHRPLLHRSSLSSLSNKRP</sequence>
<evidence type="ECO:0000256" key="1">
    <source>
        <dbReference type="ARBA" id="ARBA00004141"/>
    </source>
</evidence>
<name>G0VHH8_NAUCA</name>
<dbReference type="CDD" id="cd17330">
    <property type="entry name" value="MFS_SLC46_TetA_like"/>
    <property type="match status" value="1"/>
</dbReference>
<keyword evidence="4 7" id="KW-1133">Transmembrane helix</keyword>
<feature type="domain" description="Major facilitator superfamily (MFS) profile" evidence="8">
    <location>
        <begin position="19"/>
        <end position="574"/>
    </location>
</feature>
<accession>G0VHH8</accession>
<keyword evidence="10" id="KW-1185">Reference proteome</keyword>
<gene>
    <name evidence="9" type="primary">NCAS0G03970</name>
    <name evidence="9" type="ordered locus">NCAS_0G03970</name>
</gene>
<dbReference type="InterPro" id="IPR036259">
    <property type="entry name" value="MFS_trans_sf"/>
</dbReference>
<organism evidence="9 10">
    <name type="scientific">Naumovozyma castellii</name>
    <name type="common">Yeast</name>
    <name type="synonym">Saccharomyces castellii</name>
    <dbReference type="NCBI Taxonomy" id="27288"/>
    <lineage>
        <taxon>Eukaryota</taxon>
        <taxon>Fungi</taxon>
        <taxon>Dikarya</taxon>
        <taxon>Ascomycota</taxon>
        <taxon>Saccharomycotina</taxon>
        <taxon>Saccharomycetes</taxon>
        <taxon>Saccharomycetales</taxon>
        <taxon>Saccharomycetaceae</taxon>
        <taxon>Naumovozyma</taxon>
    </lineage>
</organism>
<evidence type="ECO:0000313" key="10">
    <source>
        <dbReference type="Proteomes" id="UP000001640"/>
    </source>
</evidence>
<dbReference type="InterPro" id="IPR011701">
    <property type="entry name" value="MFS"/>
</dbReference>
<evidence type="ECO:0000256" key="4">
    <source>
        <dbReference type="ARBA" id="ARBA00022989"/>
    </source>
</evidence>
<dbReference type="EMBL" id="HE576758">
    <property type="protein sequence ID" value="CCC71284.1"/>
    <property type="molecule type" value="Genomic_DNA"/>
</dbReference>
<feature type="transmembrane region" description="Helical" evidence="7">
    <location>
        <begin position="514"/>
        <end position="535"/>
    </location>
</feature>
<dbReference type="Pfam" id="PF07690">
    <property type="entry name" value="MFS_1"/>
    <property type="match status" value="1"/>
</dbReference>
<evidence type="ECO:0000256" key="5">
    <source>
        <dbReference type="ARBA" id="ARBA00023136"/>
    </source>
</evidence>
<feature type="region of interest" description="Disordered" evidence="6">
    <location>
        <begin position="261"/>
        <end position="306"/>
    </location>
</feature>
<feature type="transmembrane region" description="Helical" evidence="7">
    <location>
        <begin position="480"/>
        <end position="502"/>
    </location>
</feature>
<evidence type="ECO:0000256" key="7">
    <source>
        <dbReference type="SAM" id="Phobius"/>
    </source>
</evidence>
<dbReference type="OMA" id="PQIMLLI"/>
<feature type="compositionally biased region" description="Polar residues" evidence="6">
    <location>
        <begin position="277"/>
        <end position="288"/>
    </location>
</feature>
<evidence type="ECO:0000256" key="2">
    <source>
        <dbReference type="ARBA" id="ARBA00022448"/>
    </source>
</evidence>
<dbReference type="InParanoid" id="G0VHH8"/>
<keyword evidence="5 7" id="KW-0472">Membrane</keyword>
<feature type="transmembrane region" description="Helical" evidence="7">
    <location>
        <begin position="450"/>
        <end position="468"/>
    </location>
</feature>
<reference evidence="9 10" key="1">
    <citation type="journal article" date="2011" name="Proc. Natl. Acad. Sci. U.S.A.">
        <title>Evolutionary erosion of yeast sex chromosomes by mating-type switching accidents.</title>
        <authorList>
            <person name="Gordon J.L."/>
            <person name="Armisen D."/>
            <person name="Proux-Wera E."/>
            <person name="Oheigeartaigh S.S."/>
            <person name="Byrne K.P."/>
            <person name="Wolfe K.H."/>
        </authorList>
    </citation>
    <scope>NUCLEOTIDE SEQUENCE [LARGE SCALE GENOMIC DNA]</scope>
    <source>
        <strain evidence="10">ATCC 76901 / BCRC 22586 / CBS 4309 / NBRC 1992 / NRRL Y-12630</strain>
    </source>
</reference>
<keyword evidence="3 7" id="KW-0812">Transmembrane</keyword>
<evidence type="ECO:0000256" key="3">
    <source>
        <dbReference type="ARBA" id="ARBA00022692"/>
    </source>
</evidence>